<evidence type="ECO:0000313" key="2">
    <source>
        <dbReference type="EMBL" id="SHE80176.1"/>
    </source>
</evidence>
<keyword evidence="3" id="KW-1185">Reference proteome</keyword>
<dbReference type="Proteomes" id="UP000184035">
    <property type="component" value="Unassembled WGS sequence"/>
</dbReference>
<dbReference type="AlphaFoldDB" id="A0A1M4WG14"/>
<reference evidence="2 3" key="1">
    <citation type="submission" date="2016-11" db="EMBL/GenBank/DDBJ databases">
        <authorList>
            <person name="Jaros S."/>
            <person name="Januszkiewicz K."/>
            <person name="Wedrychowicz H."/>
        </authorList>
    </citation>
    <scope>NUCLEOTIDE SEQUENCE [LARGE SCALE GENOMIC DNA]</scope>
    <source>
        <strain evidence="2 3">DSM 2631</strain>
    </source>
</reference>
<keyword evidence="1" id="KW-0472">Membrane</keyword>
<organism evidence="2 3">
    <name type="scientific">Clostridium fallax</name>
    <dbReference type="NCBI Taxonomy" id="1533"/>
    <lineage>
        <taxon>Bacteria</taxon>
        <taxon>Bacillati</taxon>
        <taxon>Bacillota</taxon>
        <taxon>Clostridia</taxon>
        <taxon>Eubacteriales</taxon>
        <taxon>Clostridiaceae</taxon>
        <taxon>Clostridium</taxon>
    </lineage>
</organism>
<evidence type="ECO:0000256" key="1">
    <source>
        <dbReference type="SAM" id="Phobius"/>
    </source>
</evidence>
<dbReference type="RefSeq" id="WP_072895691.1">
    <property type="nucleotide sequence ID" value="NZ_FQVM01000012.1"/>
</dbReference>
<gene>
    <name evidence="2" type="ORF">SAMN05443638_11228</name>
</gene>
<protein>
    <submittedName>
        <fullName evidence="2">Uncharacterized protein</fullName>
    </submittedName>
</protein>
<keyword evidence="1" id="KW-0812">Transmembrane</keyword>
<feature type="transmembrane region" description="Helical" evidence="1">
    <location>
        <begin position="84"/>
        <end position="102"/>
    </location>
</feature>
<proteinExistence type="predicted"/>
<sequence>MNGNAGIRLKKDYDSIMKKFRRYETRKNFKKNLNSNDFFDIFNNCCESNNENNHFDSSDDYIKDKNIFYPKTKCHSSKTFSKKLFMLGMGMTLGFIASKYYYKNKYYFKINH</sequence>
<keyword evidence="1" id="KW-1133">Transmembrane helix</keyword>
<name>A0A1M4WG14_9CLOT</name>
<accession>A0A1M4WG14</accession>
<evidence type="ECO:0000313" key="3">
    <source>
        <dbReference type="Proteomes" id="UP000184035"/>
    </source>
</evidence>
<dbReference type="EMBL" id="FQVM01000012">
    <property type="protein sequence ID" value="SHE80176.1"/>
    <property type="molecule type" value="Genomic_DNA"/>
</dbReference>